<evidence type="ECO:0000256" key="1">
    <source>
        <dbReference type="ARBA" id="ARBA00023015"/>
    </source>
</evidence>
<dbReference type="EMBL" id="CP019646">
    <property type="protein sequence ID" value="AQQ70072.1"/>
    <property type="molecule type" value="Genomic_DNA"/>
</dbReference>
<keyword evidence="1" id="KW-0805">Transcription regulation</keyword>
<dbReference type="InterPro" id="IPR018062">
    <property type="entry name" value="HTH_AraC-typ_CS"/>
</dbReference>
<dbReference type="SMART" id="SM00342">
    <property type="entry name" value="HTH_ARAC"/>
    <property type="match status" value="1"/>
</dbReference>
<sequence length="293" mass="34246">MIKKLLDQLEINVLNVELYTVGTEWRHTNVISPYSRLYYITKGQGFITQNKTRYLIEPGFMYLLPAFTRVDLFCPKSFTHYYIHFTTELPDGHNLFSIFDYSTKLNASEQGIEKNIFERLIQLNPGMELIERDANKPIYRSLLERHEMLNRDKTARSIIETNALMRLLIAPFIRIAGNESLNPRTGINRFEKVIKYINENISQPFSLKELARLANLNPSYFSSLFTKHMGISPIRYVNTKKVENAQRLLLSTTKTLDEIAYAAGFDDVFYFSRIFKKITGLPPALYRKQQQYI</sequence>
<dbReference type="Gene3D" id="1.10.10.60">
    <property type="entry name" value="Homeodomain-like"/>
    <property type="match status" value="2"/>
</dbReference>
<organism evidence="5 6">
    <name type="scientific">Limihaloglobus sulfuriphilus</name>
    <dbReference type="NCBI Taxonomy" id="1851148"/>
    <lineage>
        <taxon>Bacteria</taxon>
        <taxon>Pseudomonadati</taxon>
        <taxon>Planctomycetota</taxon>
        <taxon>Phycisphaerae</taxon>
        <taxon>Sedimentisphaerales</taxon>
        <taxon>Sedimentisphaeraceae</taxon>
        <taxon>Limihaloglobus</taxon>
    </lineage>
</organism>
<evidence type="ECO:0000313" key="5">
    <source>
        <dbReference type="EMBL" id="AQQ70072.1"/>
    </source>
</evidence>
<evidence type="ECO:0000313" key="6">
    <source>
        <dbReference type="Proteomes" id="UP000188181"/>
    </source>
</evidence>
<dbReference type="PANTHER" id="PTHR43280">
    <property type="entry name" value="ARAC-FAMILY TRANSCRIPTIONAL REGULATOR"/>
    <property type="match status" value="1"/>
</dbReference>
<dbReference type="SUPFAM" id="SSF46689">
    <property type="entry name" value="Homeodomain-like"/>
    <property type="match status" value="2"/>
</dbReference>
<dbReference type="Proteomes" id="UP000188181">
    <property type="component" value="Chromosome"/>
</dbReference>
<name>A0A1Q2MCU6_9BACT</name>
<keyword evidence="2" id="KW-0238">DNA-binding</keyword>
<evidence type="ECO:0000259" key="4">
    <source>
        <dbReference type="PROSITE" id="PS01124"/>
    </source>
</evidence>
<dbReference type="PROSITE" id="PS00041">
    <property type="entry name" value="HTH_ARAC_FAMILY_1"/>
    <property type="match status" value="1"/>
</dbReference>
<dbReference type="Pfam" id="PF12833">
    <property type="entry name" value="HTH_18"/>
    <property type="match status" value="1"/>
</dbReference>
<keyword evidence="3" id="KW-0804">Transcription</keyword>
<dbReference type="InterPro" id="IPR020449">
    <property type="entry name" value="Tscrpt_reg_AraC-type_HTH"/>
</dbReference>
<dbReference type="InterPro" id="IPR009057">
    <property type="entry name" value="Homeodomain-like_sf"/>
</dbReference>
<dbReference type="OrthoDB" id="9807321at2"/>
<dbReference type="PANTHER" id="PTHR43280:SF28">
    <property type="entry name" value="HTH-TYPE TRANSCRIPTIONAL ACTIVATOR RHAS"/>
    <property type="match status" value="1"/>
</dbReference>
<accession>A0A1Q2MCU6</accession>
<dbReference type="InterPro" id="IPR018060">
    <property type="entry name" value="HTH_AraC"/>
</dbReference>
<dbReference type="KEGG" id="pbas:SMSP2_00411"/>
<dbReference type="PROSITE" id="PS01124">
    <property type="entry name" value="HTH_ARAC_FAMILY_2"/>
    <property type="match status" value="1"/>
</dbReference>
<dbReference type="InterPro" id="IPR037923">
    <property type="entry name" value="HTH-like"/>
</dbReference>
<keyword evidence="6" id="KW-1185">Reference proteome</keyword>
<dbReference type="GO" id="GO:0043565">
    <property type="term" value="F:sequence-specific DNA binding"/>
    <property type="evidence" value="ECO:0007669"/>
    <property type="project" value="InterPro"/>
</dbReference>
<evidence type="ECO:0000256" key="2">
    <source>
        <dbReference type="ARBA" id="ARBA00023125"/>
    </source>
</evidence>
<dbReference type="SUPFAM" id="SSF51215">
    <property type="entry name" value="Regulatory protein AraC"/>
    <property type="match status" value="1"/>
</dbReference>
<dbReference type="RefSeq" id="WP_146682365.1">
    <property type="nucleotide sequence ID" value="NZ_CP019646.1"/>
</dbReference>
<evidence type="ECO:0000256" key="3">
    <source>
        <dbReference type="ARBA" id="ARBA00023163"/>
    </source>
</evidence>
<feature type="domain" description="HTH araC/xylS-type" evidence="4">
    <location>
        <begin position="191"/>
        <end position="289"/>
    </location>
</feature>
<gene>
    <name evidence="5" type="primary">araC_2</name>
    <name evidence="5" type="ORF">SMSP2_00411</name>
</gene>
<dbReference type="PRINTS" id="PR00032">
    <property type="entry name" value="HTHARAC"/>
</dbReference>
<dbReference type="AlphaFoldDB" id="A0A1Q2MCU6"/>
<protein>
    <submittedName>
        <fullName evidence="5">Arabinose operon regulatory protein</fullName>
    </submittedName>
</protein>
<dbReference type="GO" id="GO:0003700">
    <property type="term" value="F:DNA-binding transcription factor activity"/>
    <property type="evidence" value="ECO:0007669"/>
    <property type="project" value="InterPro"/>
</dbReference>
<reference evidence="6" key="1">
    <citation type="submission" date="2017-02" db="EMBL/GenBank/DDBJ databases">
        <title>Comparative genomics and description of representatives of a novel lineage of planctomycetes thriving in anoxic sediments.</title>
        <authorList>
            <person name="Spring S."/>
            <person name="Bunk B."/>
            <person name="Sproer C."/>
        </authorList>
    </citation>
    <scope>NUCLEOTIDE SEQUENCE [LARGE SCALE GENOMIC DNA]</scope>
    <source>
        <strain evidence="6">SM-Chi-D1</strain>
    </source>
</reference>
<dbReference type="STRING" id="1851148.SMSP2_00411"/>
<proteinExistence type="predicted"/>